<dbReference type="Gene3D" id="3.40.50.150">
    <property type="entry name" value="Vaccinia Virus protein VP39"/>
    <property type="match status" value="1"/>
</dbReference>
<evidence type="ECO:0000313" key="8">
    <source>
        <dbReference type="Proteomes" id="UP000221024"/>
    </source>
</evidence>
<evidence type="ECO:0000256" key="4">
    <source>
        <dbReference type="ARBA" id="ARBA00022679"/>
    </source>
</evidence>
<keyword evidence="4 6" id="KW-0808">Transferase</keyword>
<dbReference type="GO" id="GO:0005829">
    <property type="term" value="C:cytosol"/>
    <property type="evidence" value="ECO:0007669"/>
    <property type="project" value="TreeGrafter"/>
</dbReference>
<keyword evidence="2 6" id="KW-0698">rRNA processing</keyword>
<dbReference type="Pfam" id="PF02527">
    <property type="entry name" value="GidB"/>
    <property type="match status" value="1"/>
</dbReference>
<dbReference type="Proteomes" id="UP000221024">
    <property type="component" value="Unassembled WGS sequence"/>
</dbReference>
<comment type="subcellular location">
    <subcellularLocation>
        <location evidence="6">Cytoplasm</location>
    </subcellularLocation>
</comment>
<protein>
    <recommendedName>
        <fullName evidence="6">Ribosomal RNA small subunit methyltransferase G</fullName>
        <ecNumber evidence="6">2.1.1.-</ecNumber>
    </recommendedName>
    <alternativeName>
        <fullName evidence="6">16S rRNA 7-methylguanosine methyltransferase</fullName>
        <shortName evidence="6">16S rRNA m7G methyltransferase</shortName>
    </alternativeName>
</protein>
<dbReference type="PANTHER" id="PTHR31760">
    <property type="entry name" value="S-ADENOSYL-L-METHIONINE-DEPENDENT METHYLTRANSFERASES SUPERFAMILY PROTEIN"/>
    <property type="match status" value="1"/>
</dbReference>
<proteinExistence type="inferred from homology"/>
<keyword evidence="3 6" id="KW-0489">Methyltransferase</keyword>
<keyword evidence="5 6" id="KW-0949">S-adenosyl-L-methionine</keyword>
<comment type="caution">
    <text evidence="6">Lacks conserved residue(s) required for the propagation of feature annotation.</text>
</comment>
<sequence length="222" mass="24544">MPTTDAFDPYHDLTGDQRAQLETYEDLLRRYNETLNLISPDTTDAITERHIVHTLALRVRDFPAGARIVDWGSGGGLPAIPLAIAYPDTEVIAVDSVGKKMRAVRSMARRLGLDNLFAWDGRADNWPDTAHYSVSRATAPLAELWQWHTRAAAELPADPGPTDWAPGLITLKGGDLSEEIAALRAQDDSVRIRQIPLHALLQDAAQHPGYFAEKCMLVVQRS</sequence>
<evidence type="ECO:0000313" key="7">
    <source>
        <dbReference type="EMBL" id="PEN08796.1"/>
    </source>
</evidence>
<feature type="binding site" evidence="6">
    <location>
        <position position="77"/>
    </location>
    <ligand>
        <name>S-adenosyl-L-methionine</name>
        <dbReference type="ChEBI" id="CHEBI:59789"/>
    </ligand>
</feature>
<name>A0A2H3NP47_9BACT</name>
<comment type="caution">
    <text evidence="7">The sequence shown here is derived from an EMBL/GenBank/DDBJ whole genome shotgun (WGS) entry which is preliminary data.</text>
</comment>
<dbReference type="AlphaFoldDB" id="A0A2H3NP47"/>
<feature type="binding site" evidence="6">
    <location>
        <position position="136"/>
    </location>
    <ligand>
        <name>S-adenosyl-L-methionine</name>
        <dbReference type="ChEBI" id="CHEBI:59789"/>
    </ligand>
</feature>
<feature type="binding site" evidence="6">
    <location>
        <position position="72"/>
    </location>
    <ligand>
        <name>S-adenosyl-L-methionine</name>
        <dbReference type="ChEBI" id="CHEBI:59789"/>
    </ligand>
</feature>
<evidence type="ECO:0000256" key="2">
    <source>
        <dbReference type="ARBA" id="ARBA00022552"/>
    </source>
</evidence>
<keyword evidence="1 6" id="KW-0963">Cytoplasm</keyword>
<accession>A0A2H3NP47</accession>
<dbReference type="EMBL" id="PDEP01000002">
    <property type="protein sequence ID" value="PEN08796.1"/>
    <property type="molecule type" value="Genomic_DNA"/>
</dbReference>
<dbReference type="InterPro" id="IPR003682">
    <property type="entry name" value="rRNA_ssu_MeTfrase_G"/>
</dbReference>
<evidence type="ECO:0000256" key="3">
    <source>
        <dbReference type="ARBA" id="ARBA00022603"/>
    </source>
</evidence>
<dbReference type="GO" id="GO:0070043">
    <property type="term" value="F:rRNA (guanine-N7-)-methyltransferase activity"/>
    <property type="evidence" value="ECO:0007669"/>
    <property type="project" value="UniProtKB-UniRule"/>
</dbReference>
<dbReference type="InterPro" id="IPR029063">
    <property type="entry name" value="SAM-dependent_MTases_sf"/>
</dbReference>
<dbReference type="OrthoDB" id="9808773at2"/>
<evidence type="ECO:0000256" key="6">
    <source>
        <dbReference type="HAMAP-Rule" id="MF_00074"/>
    </source>
</evidence>
<keyword evidence="8" id="KW-1185">Reference proteome</keyword>
<dbReference type="HAMAP" id="MF_00074">
    <property type="entry name" value="16SrRNA_methyltr_G"/>
    <property type="match status" value="1"/>
</dbReference>
<evidence type="ECO:0000256" key="5">
    <source>
        <dbReference type="ARBA" id="ARBA00022691"/>
    </source>
</evidence>
<evidence type="ECO:0000256" key="1">
    <source>
        <dbReference type="ARBA" id="ARBA00022490"/>
    </source>
</evidence>
<dbReference type="SUPFAM" id="SSF53335">
    <property type="entry name" value="S-adenosyl-L-methionine-dependent methyltransferases"/>
    <property type="match status" value="1"/>
</dbReference>
<organism evidence="7 8">
    <name type="scientific">Longimonas halophila</name>
    <dbReference type="NCBI Taxonomy" id="1469170"/>
    <lineage>
        <taxon>Bacteria</taxon>
        <taxon>Pseudomonadati</taxon>
        <taxon>Rhodothermota</taxon>
        <taxon>Rhodothermia</taxon>
        <taxon>Rhodothermales</taxon>
        <taxon>Salisaetaceae</taxon>
        <taxon>Longimonas</taxon>
    </lineage>
</organism>
<reference evidence="7 8" key="1">
    <citation type="submission" date="2017-10" db="EMBL/GenBank/DDBJ databases">
        <title>Draft genome of Longimonas halophila.</title>
        <authorList>
            <person name="Goh K.M."/>
            <person name="Shamsir M.S."/>
            <person name="Lim S.W."/>
        </authorList>
    </citation>
    <scope>NUCLEOTIDE SEQUENCE [LARGE SCALE GENOMIC DNA]</scope>
    <source>
        <strain evidence="7 8">KCTC 42399</strain>
    </source>
</reference>
<comment type="similarity">
    <text evidence="6">Belongs to the methyltransferase superfamily. RNA methyltransferase RsmG family.</text>
</comment>
<dbReference type="EC" id="2.1.1.-" evidence="6"/>
<comment type="function">
    <text evidence="6">Specifically methylates the N7 position of a guanine in 16S rRNA.</text>
</comment>
<dbReference type="PANTHER" id="PTHR31760:SF0">
    <property type="entry name" value="S-ADENOSYL-L-METHIONINE-DEPENDENT METHYLTRANSFERASES SUPERFAMILY PROTEIN"/>
    <property type="match status" value="1"/>
</dbReference>
<gene>
    <name evidence="6" type="primary">rsmG</name>
    <name evidence="7" type="ORF">CRI93_03300</name>
</gene>
<dbReference type="RefSeq" id="WP_098061192.1">
    <property type="nucleotide sequence ID" value="NZ_PDEP01000002.1"/>
</dbReference>